<evidence type="ECO:0000313" key="6">
    <source>
        <dbReference type="Proteomes" id="UP000095495"/>
    </source>
</evidence>
<dbReference type="RefSeq" id="WP_055066993.1">
    <property type="nucleotide sequence ID" value="NZ_CP173697.1"/>
</dbReference>
<evidence type="ECO:0000313" key="7">
    <source>
        <dbReference type="Proteomes" id="UP000446657"/>
    </source>
</evidence>
<dbReference type="Proteomes" id="UP000049979">
    <property type="component" value="Unassembled WGS sequence"/>
</dbReference>
<evidence type="ECO:0000256" key="1">
    <source>
        <dbReference type="SAM" id="Phobius"/>
    </source>
</evidence>
<keyword evidence="5" id="KW-1185">Reference proteome</keyword>
<keyword evidence="1" id="KW-1133">Transmembrane helix</keyword>
<evidence type="ECO:0000313" key="5">
    <source>
        <dbReference type="Proteomes" id="UP000049979"/>
    </source>
</evidence>
<name>A0A0M6WC63_9FIRM</name>
<dbReference type="Proteomes" id="UP000446657">
    <property type="component" value="Unassembled WGS sequence"/>
</dbReference>
<proteinExistence type="predicted"/>
<dbReference type="EMBL" id="WNAL01000002">
    <property type="protein sequence ID" value="MTR80485.1"/>
    <property type="molecule type" value="Genomic_DNA"/>
</dbReference>
<dbReference type="OrthoDB" id="2062630at2"/>
<evidence type="ECO:0000313" key="3">
    <source>
        <dbReference type="EMBL" id="CUM91188.1"/>
    </source>
</evidence>
<dbReference type="InterPro" id="IPR046088">
    <property type="entry name" value="DUF6106"/>
</dbReference>
<reference evidence="5" key="2">
    <citation type="submission" date="2015-05" db="EMBL/GenBank/DDBJ databases">
        <authorList>
            <consortium name="Pathogen Informatics"/>
        </authorList>
    </citation>
    <scope>NUCLEOTIDE SEQUENCE [LARGE SCALE GENOMIC DNA]</scope>
    <source>
        <strain evidence="3 6">2789STDY5608863</strain>
        <strain evidence="5">M72</strain>
    </source>
</reference>
<feature type="transmembrane region" description="Helical" evidence="1">
    <location>
        <begin position="20"/>
        <end position="53"/>
    </location>
</feature>
<evidence type="ECO:0000313" key="2">
    <source>
        <dbReference type="EMBL" id="CRL33505.1"/>
    </source>
</evidence>
<keyword evidence="1" id="KW-0472">Membrane</keyword>
<gene>
    <name evidence="3" type="ORF">ERS852420_01487</name>
    <name evidence="4" type="ORF">GMD30_01925</name>
    <name evidence="2" type="ORF">M72_02251</name>
</gene>
<reference evidence="2" key="1">
    <citation type="submission" date="2015-05" db="EMBL/GenBank/DDBJ databases">
        <authorList>
            <person name="Wang D.B."/>
            <person name="Wang M."/>
        </authorList>
    </citation>
    <scope>NUCLEOTIDE SEQUENCE [LARGE SCALE GENOMIC DNA]</scope>
    <source>
        <strain evidence="2">M72</strain>
    </source>
</reference>
<evidence type="ECO:0000313" key="4">
    <source>
        <dbReference type="EMBL" id="MTR80485.1"/>
    </source>
</evidence>
<dbReference type="Pfam" id="PF19601">
    <property type="entry name" value="DUF6106"/>
    <property type="match status" value="1"/>
</dbReference>
<dbReference type="STRING" id="301302.ERS852420_01487"/>
<reference evidence="4 7" key="3">
    <citation type="journal article" date="2019" name="Nat. Med.">
        <title>A library of human gut bacterial isolates paired with longitudinal multiomics data enables mechanistic microbiome research.</title>
        <authorList>
            <person name="Poyet M."/>
            <person name="Groussin M."/>
            <person name="Gibbons S.M."/>
            <person name="Avila-Pacheco J."/>
            <person name="Jiang X."/>
            <person name="Kearney S.M."/>
            <person name="Perrotta A.R."/>
            <person name="Berdy B."/>
            <person name="Zhao S."/>
            <person name="Lieberman T.D."/>
            <person name="Swanson P.K."/>
            <person name="Smith M."/>
            <person name="Roesemann S."/>
            <person name="Alexander J.E."/>
            <person name="Rich S.A."/>
            <person name="Livny J."/>
            <person name="Vlamakis H."/>
            <person name="Clish C."/>
            <person name="Bullock K."/>
            <person name="Deik A."/>
            <person name="Scott J."/>
            <person name="Pierce K.A."/>
            <person name="Xavier R.J."/>
            <person name="Alm E.J."/>
        </authorList>
    </citation>
    <scope>NUCLEOTIDE SEQUENCE [LARGE SCALE GENOMIC DNA]</scope>
    <source>
        <strain evidence="4 7">BIOML-A1</strain>
    </source>
</reference>
<dbReference type="EMBL" id="CYXV01000005">
    <property type="protein sequence ID" value="CUM91188.1"/>
    <property type="molecule type" value="Genomic_DNA"/>
</dbReference>
<dbReference type="EMBL" id="CVRR01000005">
    <property type="protein sequence ID" value="CRL33505.1"/>
    <property type="molecule type" value="Genomic_DNA"/>
</dbReference>
<protein>
    <submittedName>
        <fullName evidence="2">Uncharacterized protein</fullName>
    </submittedName>
</protein>
<dbReference type="GeneID" id="99746699"/>
<dbReference type="AlphaFoldDB" id="A0A0M6WC63"/>
<organism evidence="2 5">
    <name type="scientific">Roseburia faecis</name>
    <dbReference type="NCBI Taxonomy" id="301302"/>
    <lineage>
        <taxon>Bacteria</taxon>
        <taxon>Bacillati</taxon>
        <taxon>Bacillota</taxon>
        <taxon>Clostridia</taxon>
        <taxon>Lachnospirales</taxon>
        <taxon>Lachnospiraceae</taxon>
        <taxon>Roseburia</taxon>
    </lineage>
</organism>
<dbReference type="Proteomes" id="UP000095495">
    <property type="component" value="Unassembled WGS sequence"/>
</dbReference>
<sequence length="166" mass="18757">MEVYVLVPVRKTVVAKVVGTLMLVLAVVSLLAACLTSGITLPVALVCGIVWFVLMGNSKEFEYSYFDGEVRFAKVLNKNRRKSLGGYPMDDVIQIAPAGDRSVSQYEREGVKVIDYTSHDKDTAYYDMVLKKEGETLLIKFEPDDKYLEAVEFKYRQKVIRRSTQA</sequence>
<accession>A0A0M6WC63</accession>
<keyword evidence="1" id="KW-0812">Transmembrane</keyword>